<dbReference type="AlphaFoldDB" id="F0WU49"/>
<name>F0WU49_9STRA</name>
<protein>
    <submittedName>
        <fullName evidence="2">AlNc14C264G9872 protein</fullName>
    </submittedName>
</protein>
<keyword evidence="1" id="KW-1133">Transmembrane helix</keyword>
<keyword evidence="1" id="KW-0812">Transmembrane</keyword>
<organism evidence="2">
    <name type="scientific">Albugo laibachii Nc14</name>
    <dbReference type="NCBI Taxonomy" id="890382"/>
    <lineage>
        <taxon>Eukaryota</taxon>
        <taxon>Sar</taxon>
        <taxon>Stramenopiles</taxon>
        <taxon>Oomycota</taxon>
        <taxon>Peronosporomycetes</taxon>
        <taxon>Albuginales</taxon>
        <taxon>Albuginaceae</taxon>
        <taxon>Albugo</taxon>
    </lineage>
</organism>
<gene>
    <name evidence="2" type="primary">AlNc14C264G9872</name>
    <name evidence="2" type="ORF">ALNC14_110380</name>
</gene>
<feature type="transmembrane region" description="Helical" evidence="1">
    <location>
        <begin position="37"/>
        <end position="56"/>
    </location>
</feature>
<evidence type="ECO:0000256" key="1">
    <source>
        <dbReference type="SAM" id="Phobius"/>
    </source>
</evidence>
<reference evidence="2" key="2">
    <citation type="submission" date="2011-02" db="EMBL/GenBank/DDBJ databases">
        <authorList>
            <person name="MacLean D."/>
        </authorList>
    </citation>
    <scope>NUCLEOTIDE SEQUENCE</scope>
</reference>
<keyword evidence="1" id="KW-0472">Membrane</keyword>
<evidence type="ECO:0000313" key="2">
    <source>
        <dbReference type="EMBL" id="CCA24894.1"/>
    </source>
</evidence>
<dbReference type="EMBL" id="FR824309">
    <property type="protein sequence ID" value="CCA24894.1"/>
    <property type="molecule type" value="Genomic_DNA"/>
</dbReference>
<reference evidence="2" key="1">
    <citation type="journal article" date="2011" name="PLoS Biol.">
        <title>Gene gain and loss during evolution of obligate parasitism in the white rust pathogen of Arabidopsis thaliana.</title>
        <authorList>
            <person name="Kemen E."/>
            <person name="Gardiner A."/>
            <person name="Schultz-Larsen T."/>
            <person name="Kemen A.C."/>
            <person name="Balmuth A.L."/>
            <person name="Robert-Seilaniantz A."/>
            <person name="Bailey K."/>
            <person name="Holub E."/>
            <person name="Studholme D.J."/>
            <person name="Maclean D."/>
            <person name="Jones J.D."/>
        </authorList>
    </citation>
    <scope>NUCLEOTIDE SEQUENCE</scope>
</reference>
<sequence>MTVGYRDEDRVLRKISNDESIHTFDQVGLDDTPERSICFFLIAPISAIGALAWVIFTKRAERWDE</sequence>
<dbReference type="HOGENOM" id="CLU_2854334_0_0_1"/>
<proteinExistence type="predicted"/>
<accession>F0WU49</accession>